<protein>
    <submittedName>
        <fullName evidence="2">Uncharacterized protein</fullName>
    </submittedName>
</protein>
<sequence>MHADVEIDVTEVVDCFAETNFFQAGRRGRPDRHRSAERETTSKTSGSGEDVAAADAGLDVGKIADKASHDLNSLQDRWRSRRG</sequence>
<dbReference type="RefSeq" id="WP_224497172.1">
    <property type="nucleotide sequence ID" value="NZ_CP088285.1"/>
</dbReference>
<accession>A0ABZ2NV15</accession>
<organism evidence="2 3">
    <name type="scientific">Bradyrhizobium septentrionale</name>
    <dbReference type="NCBI Taxonomy" id="1404411"/>
    <lineage>
        <taxon>Bacteria</taxon>
        <taxon>Pseudomonadati</taxon>
        <taxon>Pseudomonadota</taxon>
        <taxon>Alphaproteobacteria</taxon>
        <taxon>Hyphomicrobiales</taxon>
        <taxon>Nitrobacteraceae</taxon>
        <taxon>Bradyrhizobium</taxon>
    </lineage>
</organism>
<dbReference type="Proteomes" id="UP001432046">
    <property type="component" value="Chromosome"/>
</dbReference>
<evidence type="ECO:0000256" key="1">
    <source>
        <dbReference type="SAM" id="MobiDB-lite"/>
    </source>
</evidence>
<reference evidence="2" key="2">
    <citation type="submission" date="2024-03" db="EMBL/GenBank/DDBJ databases">
        <authorList>
            <person name="Bromfield E.S.P."/>
            <person name="Cloutier S."/>
        </authorList>
    </citation>
    <scope>NUCLEOTIDE SEQUENCE</scope>
    <source>
        <strain evidence="2">5S5</strain>
    </source>
</reference>
<evidence type="ECO:0000313" key="2">
    <source>
        <dbReference type="EMBL" id="WXC78781.1"/>
    </source>
</evidence>
<dbReference type="EMBL" id="CP147711">
    <property type="protein sequence ID" value="WXC78781.1"/>
    <property type="molecule type" value="Genomic_DNA"/>
</dbReference>
<reference evidence="2" key="1">
    <citation type="journal article" date="2021" name="Int. J. Syst. Evol. Microbiol.">
        <title>Bradyrhizobium septentrionale sp. nov. (sv. septentrionale) and Bradyrhizobium quebecense sp. nov. (sv. septentrionale) associated with legumes native to Canada possess rearranged symbiosis genes and numerous insertion sequences.</title>
        <authorList>
            <person name="Bromfield E.S.P."/>
            <person name="Cloutier S."/>
        </authorList>
    </citation>
    <scope>NUCLEOTIDE SEQUENCE</scope>
    <source>
        <strain evidence="2">5S5</strain>
    </source>
</reference>
<name>A0ABZ2NV15_9BRAD</name>
<proteinExistence type="predicted"/>
<evidence type="ECO:0000313" key="3">
    <source>
        <dbReference type="Proteomes" id="UP001432046"/>
    </source>
</evidence>
<gene>
    <name evidence="2" type="ORF">WDK88_36300</name>
</gene>
<keyword evidence="3" id="KW-1185">Reference proteome</keyword>
<feature type="region of interest" description="Disordered" evidence="1">
    <location>
        <begin position="25"/>
        <end position="54"/>
    </location>
</feature>